<dbReference type="InterPro" id="IPR031705">
    <property type="entry name" value="Glyco_hydro_36_C"/>
</dbReference>
<proteinExistence type="inferred from homology"/>
<feature type="active site" description="Proton donor" evidence="6">
    <location>
        <position position="546"/>
    </location>
</feature>
<evidence type="ECO:0000259" key="8">
    <source>
        <dbReference type="Pfam" id="PF16875"/>
    </source>
</evidence>
<comment type="similarity">
    <text evidence="5">Belongs to the glycosyl hydrolase.</text>
</comment>
<dbReference type="InterPro" id="IPR013780">
    <property type="entry name" value="Glyco_hydro_b"/>
</dbReference>
<dbReference type="InterPro" id="IPR000111">
    <property type="entry name" value="Glyco_hydro_27/36_CS"/>
</dbReference>
<dbReference type="PANTHER" id="PTHR43053">
    <property type="entry name" value="GLYCOSIDASE FAMILY 31"/>
    <property type="match status" value="1"/>
</dbReference>
<dbReference type="PROSITE" id="PS00512">
    <property type="entry name" value="ALPHA_GALACTOSIDASE"/>
    <property type="match status" value="1"/>
</dbReference>
<dbReference type="InterPro" id="IPR002252">
    <property type="entry name" value="Glyco_hydro_36"/>
</dbReference>
<evidence type="ECO:0000256" key="1">
    <source>
        <dbReference type="ARBA" id="ARBA00001255"/>
    </source>
</evidence>
<evidence type="ECO:0000256" key="5">
    <source>
        <dbReference type="PIRNR" id="PIRNR005536"/>
    </source>
</evidence>
<dbReference type="FunFam" id="3.20.20.70:FF:000118">
    <property type="entry name" value="Alpha-galactosidase"/>
    <property type="match status" value="1"/>
</dbReference>
<accession>A0A318ENW4</accession>
<dbReference type="InterPro" id="IPR017853">
    <property type="entry name" value="GH"/>
</dbReference>
<evidence type="ECO:0000256" key="2">
    <source>
        <dbReference type="ARBA" id="ARBA00012755"/>
    </source>
</evidence>
<name>A0A318ENW4_9FIRM</name>
<dbReference type="Gene3D" id="3.20.20.70">
    <property type="entry name" value="Aldolase class I"/>
    <property type="match status" value="1"/>
</dbReference>
<dbReference type="EMBL" id="QICS01000012">
    <property type="protein sequence ID" value="PXV86684.1"/>
    <property type="molecule type" value="Genomic_DNA"/>
</dbReference>
<dbReference type="EC" id="3.2.1.22" evidence="2 5"/>
<gene>
    <name evidence="9" type="ORF">C8E03_11263</name>
</gene>
<dbReference type="CDD" id="cd14791">
    <property type="entry name" value="GH36"/>
    <property type="match status" value="1"/>
</dbReference>
<keyword evidence="4 5" id="KW-0326">Glycosidase</keyword>
<evidence type="ECO:0000259" key="7">
    <source>
        <dbReference type="Pfam" id="PF16874"/>
    </source>
</evidence>
<evidence type="ECO:0000313" key="9">
    <source>
        <dbReference type="EMBL" id="PXV86684.1"/>
    </source>
</evidence>
<comment type="catalytic activity">
    <reaction evidence="1 5">
        <text>Hydrolysis of terminal, non-reducing alpha-D-galactose residues in alpha-D-galactosides, including galactose oligosaccharides, galactomannans and galactolipids.</text>
        <dbReference type="EC" id="3.2.1.22"/>
    </reaction>
</comment>
<dbReference type="Pfam" id="PF16875">
    <property type="entry name" value="Glyco_hydro_36N"/>
    <property type="match status" value="1"/>
</dbReference>
<dbReference type="InterPro" id="IPR050985">
    <property type="entry name" value="Alpha-glycosidase_related"/>
</dbReference>
<dbReference type="InterPro" id="IPR013785">
    <property type="entry name" value="Aldolase_TIM"/>
</dbReference>
<evidence type="ECO:0000256" key="4">
    <source>
        <dbReference type="ARBA" id="ARBA00023295"/>
    </source>
</evidence>
<protein>
    <recommendedName>
        <fullName evidence="2 5">Alpha-galactosidase</fullName>
        <ecNumber evidence="2 5">3.2.1.22</ecNumber>
    </recommendedName>
</protein>
<evidence type="ECO:0000256" key="3">
    <source>
        <dbReference type="ARBA" id="ARBA00022801"/>
    </source>
</evidence>
<dbReference type="Gene3D" id="2.70.98.60">
    <property type="entry name" value="alpha-galactosidase from lactobacil brevis"/>
    <property type="match status" value="1"/>
</dbReference>
<reference evidence="9 10" key="1">
    <citation type="submission" date="2018-05" db="EMBL/GenBank/DDBJ databases">
        <title>Genomic Encyclopedia of Type Strains, Phase IV (KMG-IV): sequencing the most valuable type-strain genomes for metagenomic binning, comparative biology and taxonomic classification.</title>
        <authorList>
            <person name="Goeker M."/>
        </authorList>
    </citation>
    <scope>NUCLEOTIDE SEQUENCE [LARGE SCALE GENOMIC DNA]</scope>
    <source>
        <strain evidence="9 10">DSM 28816</strain>
    </source>
</reference>
<dbReference type="Gene3D" id="2.60.40.1180">
    <property type="entry name" value="Golgi alpha-mannosidase II"/>
    <property type="match status" value="1"/>
</dbReference>
<sequence>MPIQINNNIITIHTRNTTYQMAVGEFGFLLHLYYGKKIEGDMSYLVTYNDRGFSGNPYEAKENRSFSMDTLPQEYPCYGTGDYRVTGFNMKNDEGIYGCDLRYQSHCIRKGKFAIQNLPAVYAKEEEANTLEIVLEDKAAGIEVTLYYGVIESLDVITRAAKIRNIKEKSCIITKASSGCLDFMEGSFDMLHFHGRHGMERMLERTPLRAGTMSFGSIRGTSSHQHNPFFIIAEKETTEDMGCCYGISLLYSGNFKCEAELDQYNQSRIIIGLQDEMFEYELKQNETLKTPEVAYIYTADGLTNLSHKYHKLIQNHICRGIYKNQPRPILINNWEATYFDFNGKKIIDIAKQAAELGVEMLVLDDGWFGERDSDNSGLGDWFVNEKKMGGSIADVVKKINDMGMKFGIWIEPEMISEDSKLYKEHRDWVFIIPERNPVLGRNQLVLDFSRKEVVDYIFDMIANILKQTNIEYIKMDMNRSIANVYTAVAGKQNYGTILYHYVLGVYDFLERLNTRFPHILIEGCSGGGGRFDSGMLYYTPQIWCSDNTDAIDRITIQYGTSFGYPISTVGAHVSAVPNHQTGRSTNIKTRGIVAMAGTFGYELDLNTLTLEEKEIVKQQINNCKKYWNLIHNGLYYRLVNPQKQHDIGAWEFASEDKSEALLNVVTLDTHCNAYVSYIKLKGLEEKAWYYMEQDKEKVYSGSALMYGGIPIPKMSNEYQSWQVHFVKVK</sequence>
<dbReference type="PIRSF" id="PIRSF005536">
    <property type="entry name" value="Agal"/>
    <property type="match status" value="1"/>
</dbReference>
<comment type="caution">
    <text evidence="9">The sequence shown here is derived from an EMBL/GenBank/DDBJ whole genome shotgun (WGS) entry which is preliminary data.</text>
</comment>
<keyword evidence="3 5" id="KW-0378">Hydrolase</keyword>
<dbReference type="SUPFAM" id="SSF51445">
    <property type="entry name" value="(Trans)glycosidases"/>
    <property type="match status" value="1"/>
</dbReference>
<feature type="domain" description="Glycosyl hydrolase family 36 C-terminal" evidence="7">
    <location>
        <begin position="649"/>
        <end position="725"/>
    </location>
</feature>
<dbReference type="InterPro" id="IPR031704">
    <property type="entry name" value="Glyco_hydro_36_N"/>
</dbReference>
<dbReference type="InterPro" id="IPR038417">
    <property type="entry name" value="Alpga-gal_N_sf"/>
</dbReference>
<dbReference type="RefSeq" id="WP_110291721.1">
    <property type="nucleotide sequence ID" value="NZ_QICS01000012.1"/>
</dbReference>
<dbReference type="GO" id="GO:0016052">
    <property type="term" value="P:carbohydrate catabolic process"/>
    <property type="evidence" value="ECO:0007669"/>
    <property type="project" value="InterPro"/>
</dbReference>
<organism evidence="9 10">
    <name type="scientific">Lachnotalea glycerini</name>
    <dbReference type="NCBI Taxonomy" id="1763509"/>
    <lineage>
        <taxon>Bacteria</taxon>
        <taxon>Bacillati</taxon>
        <taxon>Bacillota</taxon>
        <taxon>Clostridia</taxon>
        <taxon>Lachnospirales</taxon>
        <taxon>Lachnospiraceae</taxon>
        <taxon>Lachnotalea</taxon>
    </lineage>
</organism>
<evidence type="ECO:0000313" key="10">
    <source>
        <dbReference type="Proteomes" id="UP000247523"/>
    </source>
</evidence>
<dbReference type="AlphaFoldDB" id="A0A318ENW4"/>
<dbReference type="PRINTS" id="PR00743">
    <property type="entry name" value="GLHYDRLASE36"/>
</dbReference>
<evidence type="ECO:0000256" key="6">
    <source>
        <dbReference type="PIRSR" id="PIRSR005536-1"/>
    </source>
</evidence>
<feature type="active site" description="Nucleophile" evidence="6">
    <location>
        <position position="476"/>
    </location>
</feature>
<feature type="domain" description="Glycosyl hydrolase family 36 N-terminal" evidence="8">
    <location>
        <begin position="27"/>
        <end position="283"/>
    </location>
</feature>
<dbReference type="Pfam" id="PF02065">
    <property type="entry name" value="Melibiase"/>
    <property type="match status" value="1"/>
</dbReference>
<dbReference type="Proteomes" id="UP000247523">
    <property type="component" value="Unassembled WGS sequence"/>
</dbReference>
<dbReference type="PANTHER" id="PTHR43053:SF3">
    <property type="entry name" value="ALPHA-GALACTOSIDASE C-RELATED"/>
    <property type="match status" value="1"/>
</dbReference>
<dbReference type="Pfam" id="PF16874">
    <property type="entry name" value="Glyco_hydro_36C"/>
    <property type="match status" value="1"/>
</dbReference>
<dbReference type="GO" id="GO:0004557">
    <property type="term" value="F:alpha-galactosidase activity"/>
    <property type="evidence" value="ECO:0007669"/>
    <property type="project" value="UniProtKB-UniRule"/>
</dbReference>